<dbReference type="Proteomes" id="UP000664332">
    <property type="component" value="Unassembled WGS sequence"/>
</dbReference>
<reference evidence="2" key="1">
    <citation type="submission" date="2021-03" db="EMBL/GenBank/DDBJ databases">
        <authorList>
            <person name="Sun Q."/>
        </authorList>
    </citation>
    <scope>NUCLEOTIDE SEQUENCE</scope>
    <source>
        <strain evidence="2">CCM 8862</strain>
    </source>
</reference>
<dbReference type="EMBL" id="JAFLEQ010000003">
    <property type="protein sequence ID" value="MBN9643591.1"/>
    <property type="molecule type" value="Genomic_DNA"/>
</dbReference>
<keyword evidence="3" id="KW-1185">Reference proteome</keyword>
<feature type="region of interest" description="Disordered" evidence="1">
    <location>
        <begin position="1"/>
        <end position="132"/>
    </location>
</feature>
<dbReference type="SUPFAM" id="SSF48452">
    <property type="entry name" value="TPR-like"/>
    <property type="match status" value="1"/>
</dbReference>
<gene>
    <name evidence="2" type="ORF">JZY06_02960</name>
</gene>
<evidence type="ECO:0000313" key="3">
    <source>
        <dbReference type="Proteomes" id="UP000664332"/>
    </source>
</evidence>
<protein>
    <recommendedName>
        <fullName evidence="4">Tetratricopeptide repeat protein</fullName>
    </recommendedName>
</protein>
<evidence type="ECO:0008006" key="4">
    <source>
        <dbReference type="Google" id="ProtNLM"/>
    </source>
</evidence>
<comment type="caution">
    <text evidence="2">The sequence shown here is derived from an EMBL/GenBank/DDBJ whole genome shotgun (WGS) entry which is preliminary data.</text>
</comment>
<dbReference type="AlphaFoldDB" id="A0A939E0P9"/>
<accession>A0A939E0P9</accession>
<proteinExistence type="predicted"/>
<feature type="compositionally biased region" description="Basic and acidic residues" evidence="1">
    <location>
        <begin position="1"/>
        <end position="87"/>
    </location>
</feature>
<feature type="compositionally biased region" description="Basic and acidic residues" evidence="1">
    <location>
        <begin position="110"/>
        <end position="119"/>
    </location>
</feature>
<dbReference type="Gene3D" id="1.25.40.10">
    <property type="entry name" value="Tetratricopeptide repeat domain"/>
    <property type="match status" value="1"/>
</dbReference>
<evidence type="ECO:0000256" key="1">
    <source>
        <dbReference type="SAM" id="MobiDB-lite"/>
    </source>
</evidence>
<dbReference type="InterPro" id="IPR011990">
    <property type="entry name" value="TPR-like_helical_dom_sf"/>
</dbReference>
<organism evidence="2 3">
    <name type="scientific">Corynebacterium mendelii</name>
    <dbReference type="NCBI Taxonomy" id="2765362"/>
    <lineage>
        <taxon>Bacteria</taxon>
        <taxon>Bacillati</taxon>
        <taxon>Actinomycetota</taxon>
        <taxon>Actinomycetes</taxon>
        <taxon>Mycobacteriales</taxon>
        <taxon>Corynebacteriaceae</taxon>
        <taxon>Corynebacterium</taxon>
    </lineage>
</organism>
<name>A0A939E0P9_9CORY</name>
<evidence type="ECO:0000313" key="2">
    <source>
        <dbReference type="EMBL" id="MBN9643591.1"/>
    </source>
</evidence>
<sequence length="339" mass="37826">MGDSRYERNDNDRRRSSRGASDRDHGRPSRDRGRDDRRDGERRNDRRDGERRYGERDDRRGGGRRHNDRDERRSGERRGGRGNDRRGGGGQRENSQHHRSSGPHRPGFAEQRRESKRNEPSIPEDVTAKDLDSTVLQDLRSLTRDNAEQVGRHMVMAAQLMGENPQRALEHARAAKNRAGRVAVVRETCGIAAYHAGEWKEAVSELRAARRMSGGPGLLAVIADCERGLGRPHKAIEIARSEEAADLDGDQRIELAIVAAGARRDMDDPDGAVAELALANPDPDKDSFANTRLLYAYADALAASGRTAEAVEWFGYADTADTEELYDSADRIRQLTANQ</sequence>
<dbReference type="RefSeq" id="WP_207118275.1">
    <property type="nucleotide sequence ID" value="NZ_JAFLEQ010000003.1"/>
</dbReference>